<evidence type="ECO:0008006" key="3">
    <source>
        <dbReference type="Google" id="ProtNLM"/>
    </source>
</evidence>
<name>A0A238K5A1_9RHOB</name>
<dbReference type="OrthoDB" id="8478875at2"/>
<sequence>MPFLIALLGVIGAAYFWAQRARNARDMVGDVADMANDVRLAARRFGFTRKMNVHPVESIEDPRLAIAAIGSAFLELDDLPTAEQRKLLQVQIRAKLRASAEEAEEMEVLGRWFMTECGGAEPAVARLSRKLYKLGGSEQLEPLLDLLQASVSNLSDRQRDAIEDIKRAMRLR</sequence>
<dbReference type="EMBL" id="FXYD01000002">
    <property type="protein sequence ID" value="SMX38015.1"/>
    <property type="molecule type" value="Genomic_DNA"/>
</dbReference>
<evidence type="ECO:0000313" key="1">
    <source>
        <dbReference type="EMBL" id="SMX38015.1"/>
    </source>
</evidence>
<dbReference type="Proteomes" id="UP000203464">
    <property type="component" value="Unassembled WGS sequence"/>
</dbReference>
<protein>
    <recommendedName>
        <fullName evidence="3">Tellurite resistance protein TerB</fullName>
    </recommendedName>
</protein>
<dbReference type="RefSeq" id="WP_093996034.1">
    <property type="nucleotide sequence ID" value="NZ_FXYD01000002.1"/>
</dbReference>
<organism evidence="1 2">
    <name type="scientific">Octadecabacter ascidiaceicola</name>
    <dbReference type="NCBI Taxonomy" id="1655543"/>
    <lineage>
        <taxon>Bacteria</taxon>
        <taxon>Pseudomonadati</taxon>
        <taxon>Pseudomonadota</taxon>
        <taxon>Alphaproteobacteria</taxon>
        <taxon>Rhodobacterales</taxon>
        <taxon>Roseobacteraceae</taxon>
        <taxon>Octadecabacter</taxon>
    </lineage>
</organism>
<dbReference type="AlphaFoldDB" id="A0A238K5A1"/>
<proteinExistence type="predicted"/>
<reference evidence="2" key="1">
    <citation type="submission" date="2017-05" db="EMBL/GenBank/DDBJ databases">
        <authorList>
            <person name="Rodrigo-Torres L."/>
            <person name="Arahal R. D."/>
            <person name="Lucena T."/>
        </authorList>
    </citation>
    <scope>NUCLEOTIDE SEQUENCE [LARGE SCALE GENOMIC DNA]</scope>
    <source>
        <strain evidence="2">CECT 8868</strain>
    </source>
</reference>
<keyword evidence="2" id="KW-1185">Reference proteome</keyword>
<gene>
    <name evidence="1" type="ORF">OCA8868_01643</name>
</gene>
<accession>A0A238K5A1</accession>
<evidence type="ECO:0000313" key="2">
    <source>
        <dbReference type="Proteomes" id="UP000203464"/>
    </source>
</evidence>